<proteinExistence type="predicted"/>
<reference evidence="3" key="1">
    <citation type="submission" date="2021-02" db="EMBL/GenBank/DDBJ databases">
        <title>Psilocybe cubensis genome.</title>
        <authorList>
            <person name="Mckernan K.J."/>
            <person name="Crawford S."/>
            <person name="Trippe A."/>
            <person name="Kane L.T."/>
            <person name="Mclaughlin S."/>
        </authorList>
    </citation>
    <scope>NUCLEOTIDE SEQUENCE [LARGE SCALE GENOMIC DNA]</scope>
    <source>
        <strain evidence="3">MGC-MH-2018</strain>
    </source>
</reference>
<dbReference type="PANTHER" id="PTHR10412:SF10">
    <property type="entry name" value="GLYCOSYL HYDROLASE FAMILY 63 C-TERMINAL DOMAIN-CONTAINING PROTEIN"/>
    <property type="match status" value="1"/>
</dbReference>
<organism evidence="3">
    <name type="scientific">Psilocybe cubensis</name>
    <name type="common">Psychedelic mushroom</name>
    <name type="synonym">Stropharia cubensis</name>
    <dbReference type="NCBI Taxonomy" id="181762"/>
    <lineage>
        <taxon>Eukaryota</taxon>
        <taxon>Fungi</taxon>
        <taxon>Dikarya</taxon>
        <taxon>Basidiomycota</taxon>
        <taxon>Agaricomycotina</taxon>
        <taxon>Agaricomycetes</taxon>
        <taxon>Agaricomycetidae</taxon>
        <taxon>Agaricales</taxon>
        <taxon>Agaricineae</taxon>
        <taxon>Strophariaceae</taxon>
        <taxon>Psilocybe</taxon>
    </lineage>
</organism>
<dbReference type="InterPro" id="IPR004888">
    <property type="entry name" value="Glycoside_hydrolase_63"/>
</dbReference>
<dbReference type="InterPro" id="IPR008928">
    <property type="entry name" value="6-hairpin_glycosidase_sf"/>
</dbReference>
<dbReference type="PANTHER" id="PTHR10412">
    <property type="entry name" value="MANNOSYL-OLIGOSACCHARIDE GLUCOSIDASE"/>
    <property type="match status" value="1"/>
</dbReference>
<dbReference type="AlphaFoldDB" id="A0A8H8CP13"/>
<feature type="compositionally biased region" description="Pro residues" evidence="1">
    <location>
        <begin position="40"/>
        <end position="50"/>
    </location>
</feature>
<dbReference type="InterPro" id="IPR012341">
    <property type="entry name" value="6hp_glycosidase-like_sf"/>
</dbReference>
<dbReference type="GO" id="GO:0004573">
    <property type="term" value="F:Glc3Man9GlcNAc2 oligosaccharide glucosidase activity"/>
    <property type="evidence" value="ECO:0007669"/>
    <property type="project" value="InterPro"/>
</dbReference>
<sequence>MASAARKVQERLFGKSPQSSVPDTPSRDTTPLSIHIPKPAQSPTPPPPRKSAPAKPSDSPKPDPDTTLKALDGLGISDPSSNTPDDDNRARTPEPLPPYRERLAKKLGPDYIGTEKYRLQQDDARERHWKRWGPYLSDRQWATVREDYSADGDAWSHFPHAHARSRAYRWGEDGIAGISDNHQRLCFGLSLWNGEDPILKERLFGVTGHQGNHGEDVKELYYYLDSTPTHSYMKFLYKYPQRRFPYEELVDENQRRGRDVAEFEILDTDAFDEDRYWDVFVEYAKDEDEPDNLYIRITTYNRGPDPATLHVIPQLWFPNTWSWPLEKPPMPSLTGSVRGVDEIRCITARHPTLGKTHLYALPSPPPVGPTTDFEVDDSADVVQPALLFTDNNTNFSRLYGGTNETPYVKDAFHDHIIPAHRPPASASQPEDFFAPRIRSRTASLFGNERPEVVEEGPCTPFPATPGSFVNPEMRGTKAAAQYVFADVPGHGGCAVARLKLTPSRLSADPSLEDETIFDDTLEERRVEADEFYSSFVFGPISEDLKQIMRQAFGGMLWTKQYYRFVQKEWMEGDPAQPPPPPERKWIRNREWRHMHVEDVLSMPDKWEYPFFAAWDTAFHCIPLAVVDPSFAKKQLDLLTREWYMKPDGQIPAYEWNFSDVNPPVHAWATFRVFKIERKLHGGKEDLGFLERVFQKLLLNFTWWVNRKDKGGNGVFEGGFLGLDNIGAFNRSEPLPTGGELRQADGTAWMAFYCLNMLSIALELAKHNSVYEDIASKFFEHFIFIADAMTYSSSTTDESRSLWNETDGMYYDAIVFGPGHSIQLPVRSLVGLIPLYATLVLEPAVLNRFPGFKKRMEWFVDNRPGAAGRNMANMKVGGKEQRRLLALASKERLVKILEKMLDENEFLSEHGVRSLSKLHQEHPWGIDVHGQRYEVGYWPGDSQSGMFGGNSNWRGPIWLATNFLLIESLQRFYQYYGDDLQVECPTGSGEYMNLVAVAEEIQHRIIHIFGRDAEGRRATNGGNGKLDYDPHFRDYVWFYEFFHADSGKGLGASHQTGWSGLVAYHILQSGVSCRLPKTPRTPRSVLRHYFDDTIDSRSEFGDDAKSASGFSAVGSNFENWELNTLGDISPDAL</sequence>
<dbReference type="Pfam" id="PF22422">
    <property type="entry name" value="MGH1-like_GH"/>
    <property type="match status" value="1"/>
</dbReference>
<dbReference type="Gene3D" id="1.50.10.10">
    <property type="match status" value="1"/>
</dbReference>
<dbReference type="InterPro" id="IPR054491">
    <property type="entry name" value="MGH1-like_GH"/>
</dbReference>
<evidence type="ECO:0000256" key="1">
    <source>
        <dbReference type="SAM" id="MobiDB-lite"/>
    </source>
</evidence>
<protein>
    <recommendedName>
        <fullName evidence="2">Mannosylglycerate hydrolase MGH1-like glycoside hydrolase domain-containing protein</fullName>
    </recommendedName>
</protein>
<dbReference type="SUPFAM" id="SSF48208">
    <property type="entry name" value="Six-hairpin glycosidases"/>
    <property type="match status" value="1"/>
</dbReference>
<evidence type="ECO:0000259" key="2">
    <source>
        <dbReference type="Pfam" id="PF22422"/>
    </source>
</evidence>
<name>A0A8H8CP13_PSICU</name>
<feature type="domain" description="Mannosylglycerate hydrolase MGH1-like glycoside hydrolase" evidence="2">
    <location>
        <begin position="608"/>
        <end position="716"/>
    </location>
</feature>
<gene>
    <name evidence="3" type="ORF">JR316_001884</name>
</gene>
<dbReference type="OrthoDB" id="14419at2759"/>
<accession>A0A8H8CP13</accession>
<dbReference type="EMBL" id="JAFIQS010000002">
    <property type="protein sequence ID" value="KAG5172385.1"/>
    <property type="molecule type" value="Genomic_DNA"/>
</dbReference>
<feature type="compositionally biased region" description="Polar residues" evidence="1">
    <location>
        <begin position="16"/>
        <end position="32"/>
    </location>
</feature>
<dbReference type="GO" id="GO:0009311">
    <property type="term" value="P:oligosaccharide metabolic process"/>
    <property type="evidence" value="ECO:0007669"/>
    <property type="project" value="InterPro"/>
</dbReference>
<feature type="region of interest" description="Disordered" evidence="1">
    <location>
        <begin position="1"/>
        <end position="100"/>
    </location>
</feature>
<comment type="caution">
    <text evidence="3">The sequence shown here is derived from an EMBL/GenBank/DDBJ whole genome shotgun (WGS) entry which is preliminary data.</text>
</comment>
<evidence type="ECO:0000313" key="3">
    <source>
        <dbReference type="EMBL" id="KAG5172385.1"/>
    </source>
</evidence>